<evidence type="ECO:0000313" key="3">
    <source>
        <dbReference type="Proteomes" id="UP001304300"/>
    </source>
</evidence>
<dbReference type="SUPFAM" id="SSF51445">
    <property type="entry name" value="(Trans)glycosidases"/>
    <property type="match status" value="1"/>
</dbReference>
<dbReference type="Proteomes" id="UP001304300">
    <property type="component" value="Chromosome"/>
</dbReference>
<keyword evidence="2" id="KW-0378">Hydrolase</keyword>
<proteinExistence type="predicted"/>
<dbReference type="RefSeq" id="WP_317832458.1">
    <property type="nucleotide sequence ID" value="NZ_CP136920.1"/>
</dbReference>
<dbReference type="AlphaFoldDB" id="A0AAQ3LAB8"/>
<dbReference type="KEGG" id="puo:RZN69_16825"/>
<evidence type="ECO:0000256" key="1">
    <source>
        <dbReference type="SAM" id="SignalP"/>
    </source>
</evidence>
<organism evidence="2 3">
    <name type="scientific">Rubellicoccus peritrichatus</name>
    <dbReference type="NCBI Taxonomy" id="3080537"/>
    <lineage>
        <taxon>Bacteria</taxon>
        <taxon>Pseudomonadati</taxon>
        <taxon>Verrucomicrobiota</taxon>
        <taxon>Opitutia</taxon>
        <taxon>Puniceicoccales</taxon>
        <taxon>Cerasicoccaceae</taxon>
        <taxon>Rubellicoccus</taxon>
    </lineage>
</organism>
<protein>
    <submittedName>
        <fullName evidence="2">Glycoside hydrolase</fullName>
    </submittedName>
</protein>
<feature type="signal peptide" evidence="1">
    <location>
        <begin position="1"/>
        <end position="22"/>
    </location>
</feature>
<dbReference type="EMBL" id="CP136920">
    <property type="protein sequence ID" value="WOO40285.1"/>
    <property type="molecule type" value="Genomic_DNA"/>
</dbReference>
<sequence length="752" mass="86521">MKRIILLSISVLFCCATLQLNAELSAEHQEKLEAILEAHFTAIPFDRLNIEKLYHYARDNKIGKRDLKQLKGQWTMQNWKRIWQVRINSIEDTPLESSSDPLIASGKKLPPEFVENDMWIRFYTQNRMGFDEVKFSNDEMAVMNLISSLAYVGGLDELPEQLLPYSNNLPPTQRDLLIARASNWVITTMGPGVGYDKYPGSSVSVWEPLVHSKNPMYRCIALNGISDAIPKHLQHLYTPWPSEEKRSIRDLSAHQKYELYKLYFEEESEPILQALYSCLSNLPISEPLSFLKSEFDRRSNELSIKEIDQIEALQSKVYDPFAPAAAPSETIKISPKLYAIQRLSEKIPGGEARIKNIPNEYKERMRQSKQNASIHLKVSHNQKEPTAAERIDARDFPSIFQAWNPAENLKNESKLKTEARHDLIFHAPDFFGLLWDTKPYGKATGFTKDSLEAGKNRRDNLLELNPNMIILCEIRYRDAHRSFLEEDSDWWWRDDKGQPKVGWEEGDYLLLDFSNPDYRKHVAQRAKAAVDSGVFDGVFLDWWMEDEDRLLLLQEVRAAIGEDALILVNANDRHSPKSASYINGHFMECYRSQGKKDWKRIEDALVWAEAHLREPRINCLETWYAKSREDLSLMRATTTLGLTRSNGYLLFADPNPLPTSDHLHDWYSFWDADLGKPISQGEQRADGSVLREFTKGYAVYNPPGETTTVTFTTPHRRYSNDAIAQTHEIEPLDGDIFIAISEMTKQTNGSAH</sequence>
<accession>A0AAQ3LAB8</accession>
<keyword evidence="1" id="KW-0732">Signal</keyword>
<dbReference type="GO" id="GO:0016787">
    <property type="term" value="F:hydrolase activity"/>
    <property type="evidence" value="ECO:0007669"/>
    <property type="project" value="UniProtKB-KW"/>
</dbReference>
<reference evidence="2 3" key="1">
    <citation type="submission" date="2023-10" db="EMBL/GenBank/DDBJ databases">
        <title>Rubellicoccus peritrichatus gen. nov., sp. nov., isolated from an algae of coral reef tank.</title>
        <authorList>
            <person name="Luo J."/>
        </authorList>
    </citation>
    <scope>NUCLEOTIDE SEQUENCE [LARGE SCALE GENOMIC DNA]</scope>
    <source>
        <strain evidence="2 3">CR14</strain>
    </source>
</reference>
<dbReference type="InterPro" id="IPR017853">
    <property type="entry name" value="GH"/>
</dbReference>
<keyword evidence="3" id="KW-1185">Reference proteome</keyword>
<evidence type="ECO:0000313" key="2">
    <source>
        <dbReference type="EMBL" id="WOO40285.1"/>
    </source>
</evidence>
<name>A0AAQ3LAB8_9BACT</name>
<gene>
    <name evidence="2" type="ORF">RZN69_16825</name>
</gene>
<feature type="chain" id="PRO_5042817017" evidence="1">
    <location>
        <begin position="23"/>
        <end position="752"/>
    </location>
</feature>